<evidence type="ECO:0000313" key="10">
    <source>
        <dbReference type="EMBL" id="KFG35061.1"/>
    </source>
</evidence>
<name>A0A086JSE3_TOXGO</name>
<keyword evidence="5 7" id="KW-0520">NAD</keyword>
<dbReference type="SUPFAM" id="SSF52343">
    <property type="entry name" value="Ferredoxin reductase-like, C-terminal NADP-linked domain"/>
    <property type="match status" value="1"/>
</dbReference>
<feature type="domain" description="FAD-binding FR-type" evidence="9">
    <location>
        <begin position="68"/>
        <end position="197"/>
    </location>
</feature>
<dbReference type="AlphaFoldDB" id="A0A086JSE3"/>
<keyword evidence="4 7" id="KW-0560">Oxidoreductase</keyword>
<keyword evidence="8" id="KW-0472">Membrane</keyword>
<comment type="caution">
    <text evidence="10">The sequence shown here is derived from an EMBL/GenBank/DDBJ whole genome shotgun (WGS) entry which is preliminary data.</text>
</comment>
<evidence type="ECO:0000256" key="4">
    <source>
        <dbReference type="ARBA" id="ARBA00023002"/>
    </source>
</evidence>
<feature type="transmembrane region" description="Helical" evidence="8">
    <location>
        <begin position="26"/>
        <end position="45"/>
    </location>
</feature>
<dbReference type="FunFam" id="3.40.50.80:FF:000009">
    <property type="entry name" value="NADH-cytochrome b5 reductase"/>
    <property type="match status" value="1"/>
</dbReference>
<evidence type="ECO:0000256" key="5">
    <source>
        <dbReference type="ARBA" id="ARBA00023027"/>
    </source>
</evidence>
<dbReference type="PANTHER" id="PTHR19370:SF185">
    <property type="entry name" value="NADH-CYTOCHROME B5 REDUCTASE"/>
    <property type="match status" value="1"/>
</dbReference>
<dbReference type="InterPro" id="IPR017938">
    <property type="entry name" value="Riboflavin_synthase-like_b-brl"/>
</dbReference>
<keyword evidence="8" id="KW-1133">Transmembrane helix</keyword>
<proteinExistence type="inferred from homology"/>
<evidence type="ECO:0000256" key="1">
    <source>
        <dbReference type="ARBA" id="ARBA00001974"/>
    </source>
</evidence>
<evidence type="ECO:0000256" key="6">
    <source>
        <dbReference type="PIRSR" id="PIRSR601834-1"/>
    </source>
</evidence>
<feature type="binding site" evidence="6">
    <location>
        <position position="139"/>
    </location>
    <ligand>
        <name>FAD</name>
        <dbReference type="ChEBI" id="CHEBI:57692"/>
    </ligand>
</feature>
<dbReference type="VEuPathDB" id="ToxoDB:TGP89_262910"/>
<feature type="binding site" evidence="6">
    <location>
        <position position="156"/>
    </location>
    <ligand>
        <name>FAD</name>
        <dbReference type="ChEBI" id="CHEBI:57692"/>
    </ligand>
</feature>
<dbReference type="GO" id="GO:0090524">
    <property type="term" value="F:cytochrome-b5 reductase activity, acting on NADH"/>
    <property type="evidence" value="ECO:0007669"/>
    <property type="project" value="UniProtKB-EC"/>
</dbReference>
<reference evidence="10 11" key="1">
    <citation type="submission" date="2014-03" db="EMBL/GenBank/DDBJ databases">
        <authorList>
            <person name="Sibley D."/>
            <person name="Venepally P."/>
            <person name="Karamycheva S."/>
            <person name="Hadjithomas M."/>
            <person name="Khan A."/>
            <person name="Brunk B."/>
            <person name="Roos D."/>
            <person name="Caler E."/>
            <person name="Lorenzi H."/>
        </authorList>
    </citation>
    <scope>NUCLEOTIDE SEQUENCE [LARGE SCALE GENOMIC DNA]</scope>
    <source>
        <strain evidence="11">p89</strain>
    </source>
</reference>
<dbReference type="Proteomes" id="UP000028828">
    <property type="component" value="Unassembled WGS sequence"/>
</dbReference>
<feature type="binding site" evidence="6">
    <location>
        <position position="173"/>
    </location>
    <ligand>
        <name>FAD</name>
        <dbReference type="ChEBI" id="CHEBI:57692"/>
    </ligand>
</feature>
<dbReference type="PANTHER" id="PTHR19370">
    <property type="entry name" value="NADH-CYTOCHROME B5 REDUCTASE"/>
    <property type="match status" value="1"/>
</dbReference>
<dbReference type="OrthoDB" id="432685at2759"/>
<comment type="cofactor">
    <cofactor evidence="1 6 7">
        <name>FAD</name>
        <dbReference type="ChEBI" id="CHEBI:57692"/>
    </cofactor>
</comment>
<keyword evidence="8" id="KW-0812">Transmembrane</keyword>
<dbReference type="EC" id="1.6.2.2" evidence="7"/>
<dbReference type="GO" id="GO:0071949">
    <property type="term" value="F:FAD binding"/>
    <property type="evidence" value="ECO:0007669"/>
    <property type="project" value="TreeGrafter"/>
</dbReference>
<gene>
    <name evidence="10" type="ORF">TGP89_262910</name>
</gene>
<dbReference type="Gene3D" id="3.40.50.80">
    <property type="entry name" value="Nucleotide-binding domain of ferredoxin-NADP reductase (FNR) module"/>
    <property type="match status" value="1"/>
</dbReference>
<dbReference type="InterPro" id="IPR017927">
    <property type="entry name" value="FAD-bd_FR_type"/>
</dbReference>
<dbReference type="PRINTS" id="PR00371">
    <property type="entry name" value="FPNCR"/>
</dbReference>
<evidence type="ECO:0000256" key="7">
    <source>
        <dbReference type="RuleBase" id="RU361226"/>
    </source>
</evidence>
<dbReference type="CDD" id="cd06183">
    <property type="entry name" value="cyt_b5_reduct_like"/>
    <property type="match status" value="1"/>
</dbReference>
<comment type="similarity">
    <text evidence="7">Belongs to the flavoprotein pyridine nucleotide cytochrome reductase family.</text>
</comment>
<organism evidence="10 11">
    <name type="scientific">Toxoplasma gondii p89</name>
    <dbReference type="NCBI Taxonomy" id="943119"/>
    <lineage>
        <taxon>Eukaryota</taxon>
        <taxon>Sar</taxon>
        <taxon>Alveolata</taxon>
        <taxon>Apicomplexa</taxon>
        <taxon>Conoidasida</taxon>
        <taxon>Coccidia</taxon>
        <taxon>Eucoccidiorida</taxon>
        <taxon>Eimeriorina</taxon>
        <taxon>Sarcocystidae</taxon>
        <taxon>Toxoplasma</taxon>
    </lineage>
</organism>
<feature type="binding site" evidence="6">
    <location>
        <position position="154"/>
    </location>
    <ligand>
        <name>FAD</name>
        <dbReference type="ChEBI" id="CHEBI:57692"/>
    </ligand>
</feature>
<dbReference type="InterPro" id="IPR001834">
    <property type="entry name" value="CBR-like"/>
</dbReference>
<dbReference type="PRINTS" id="PR00406">
    <property type="entry name" value="CYTB5RDTASE"/>
</dbReference>
<keyword evidence="2 6" id="KW-0285">Flavoprotein</keyword>
<dbReference type="Pfam" id="PF00970">
    <property type="entry name" value="FAD_binding_6"/>
    <property type="match status" value="2"/>
</dbReference>
<evidence type="ECO:0000259" key="9">
    <source>
        <dbReference type="PROSITE" id="PS51384"/>
    </source>
</evidence>
<feature type="binding site" evidence="6">
    <location>
        <position position="224"/>
    </location>
    <ligand>
        <name>FAD</name>
        <dbReference type="ChEBI" id="CHEBI:57692"/>
    </ligand>
</feature>
<accession>A0A086JSE3</accession>
<dbReference type="PROSITE" id="PS51384">
    <property type="entry name" value="FAD_FR"/>
    <property type="match status" value="1"/>
</dbReference>
<keyword evidence="3 6" id="KW-0274">FAD</keyword>
<dbReference type="EMBL" id="AEYI02001624">
    <property type="protein sequence ID" value="KFG35061.1"/>
    <property type="molecule type" value="Genomic_DNA"/>
</dbReference>
<evidence type="ECO:0000313" key="11">
    <source>
        <dbReference type="Proteomes" id="UP000028828"/>
    </source>
</evidence>
<dbReference type="SUPFAM" id="SSF63380">
    <property type="entry name" value="Riboflavin synthase domain-like"/>
    <property type="match status" value="1"/>
</dbReference>
<evidence type="ECO:0000256" key="8">
    <source>
        <dbReference type="SAM" id="Phobius"/>
    </source>
</evidence>
<sequence length="339" mass="37562">MQGSAAEADRGAAFGSLFPPRPEPSLLLSVVAAVTVLVCALHWMLKNRASGKSFFLWSAELATPFLDKSRKKLVLVDKITISPNTFKFRFRLECPSQSLGLPVGKHLKLFAPAPKGTVPGHWNKVPDTEADLVEIERKYTPITGDEVKGYVDLVIKVYRKGELAQFPDGGKMSQYLDSLHPGDQVDVMGPFGLIEYLGNGEFQVNRRVLKKKHIGMVAGGTGVTPMFQLLSSILRTGGDKTTVSLLFANRTEEDILLRDELEEMREQYPDQFECAFTVDVPSPTWRYFSGFVNEEMLKKVMPPPSSDTAILLCGAPPMVRSCSEQLAKLGYAKEDVLEF</sequence>
<protein>
    <recommendedName>
        <fullName evidence="7">NADH-cytochrome b5 reductase</fullName>
        <ecNumber evidence="7">1.6.2.2</ecNumber>
    </recommendedName>
</protein>
<dbReference type="Gene3D" id="2.40.30.10">
    <property type="entry name" value="Translation factors"/>
    <property type="match status" value="1"/>
</dbReference>
<dbReference type="InterPro" id="IPR001433">
    <property type="entry name" value="OxRdtase_FAD/NAD-bd"/>
</dbReference>
<comment type="catalytic activity">
    <reaction evidence="7">
        <text>2 Fe(III)-[cytochrome b5] + NADH = 2 Fe(II)-[cytochrome b5] + NAD(+) + H(+)</text>
        <dbReference type="Rhea" id="RHEA:46680"/>
        <dbReference type="Rhea" id="RHEA-COMP:10438"/>
        <dbReference type="Rhea" id="RHEA-COMP:10439"/>
        <dbReference type="ChEBI" id="CHEBI:15378"/>
        <dbReference type="ChEBI" id="CHEBI:29033"/>
        <dbReference type="ChEBI" id="CHEBI:29034"/>
        <dbReference type="ChEBI" id="CHEBI:57540"/>
        <dbReference type="ChEBI" id="CHEBI:57945"/>
        <dbReference type="EC" id="1.6.2.2"/>
    </reaction>
</comment>
<dbReference type="InterPro" id="IPR039261">
    <property type="entry name" value="FNR_nucleotide-bd"/>
</dbReference>
<dbReference type="InterPro" id="IPR001709">
    <property type="entry name" value="Flavoprot_Pyr_Nucl_cyt_Rdtase"/>
</dbReference>
<feature type="binding site" evidence="6">
    <location>
        <position position="137"/>
    </location>
    <ligand>
        <name>FAD</name>
        <dbReference type="ChEBI" id="CHEBI:57692"/>
    </ligand>
</feature>
<feature type="binding site" evidence="6">
    <location>
        <position position="171"/>
    </location>
    <ligand>
        <name>FAD</name>
        <dbReference type="ChEBI" id="CHEBI:57692"/>
    </ligand>
</feature>
<feature type="binding site" evidence="6">
    <location>
        <position position="172"/>
    </location>
    <ligand>
        <name>FAD</name>
        <dbReference type="ChEBI" id="CHEBI:57692"/>
    </ligand>
</feature>
<evidence type="ECO:0000256" key="2">
    <source>
        <dbReference type="ARBA" id="ARBA00022630"/>
    </source>
</evidence>
<evidence type="ECO:0000256" key="3">
    <source>
        <dbReference type="ARBA" id="ARBA00022827"/>
    </source>
</evidence>
<dbReference type="InterPro" id="IPR008333">
    <property type="entry name" value="Cbr1-like_FAD-bd_dom"/>
</dbReference>
<dbReference type="Pfam" id="PF00175">
    <property type="entry name" value="NAD_binding_1"/>
    <property type="match status" value="1"/>
</dbReference>